<comment type="caution">
    <text evidence="2">The sequence shown here is derived from an EMBL/GenBank/DDBJ whole genome shotgun (WGS) entry which is preliminary data.</text>
</comment>
<sequence length="232" mass="25508">MFAVLRPNDPISNVGIPASDSEEEEPKEERGSSRKLPKQNHNVKISLSQRTNPPGTARVQTRSQGGGKAKTEPSPPSIPLTREPWYRALKLPRACLVSHGAGRKPGSDFINLESVVGVGVDPRPKPSSRVGSRVGPWIGGNVRNGPSGTSMLRYWRETRRVKRPRRNPSREVEFTPNDNKTIAVDKLDNRLFSLLGIGAERMNIALPKAKADWSLKTEKKAVRAAVTARLKG</sequence>
<feature type="compositionally biased region" description="Polar residues" evidence="1">
    <location>
        <begin position="39"/>
        <end position="63"/>
    </location>
</feature>
<reference evidence="2 3" key="1">
    <citation type="submission" date="2024-02" db="EMBL/GenBank/DDBJ databases">
        <title>A draft genome for the cacao thread blight pathogen Marasmius crinis-equi.</title>
        <authorList>
            <person name="Cohen S.P."/>
            <person name="Baruah I.K."/>
            <person name="Amoako-Attah I."/>
            <person name="Bukari Y."/>
            <person name="Meinhardt L.W."/>
            <person name="Bailey B.A."/>
        </authorList>
    </citation>
    <scope>NUCLEOTIDE SEQUENCE [LARGE SCALE GENOMIC DNA]</scope>
    <source>
        <strain evidence="2 3">GH-76</strain>
    </source>
</reference>
<dbReference type="EMBL" id="JBAHYK010000698">
    <property type="protein sequence ID" value="KAL0571913.1"/>
    <property type="molecule type" value="Genomic_DNA"/>
</dbReference>
<dbReference type="Proteomes" id="UP001465976">
    <property type="component" value="Unassembled WGS sequence"/>
</dbReference>
<keyword evidence="3" id="KW-1185">Reference proteome</keyword>
<evidence type="ECO:0000313" key="2">
    <source>
        <dbReference type="EMBL" id="KAL0571913.1"/>
    </source>
</evidence>
<proteinExistence type="predicted"/>
<feature type="region of interest" description="Disordered" evidence="1">
    <location>
        <begin position="121"/>
        <end position="143"/>
    </location>
</feature>
<evidence type="ECO:0000313" key="3">
    <source>
        <dbReference type="Proteomes" id="UP001465976"/>
    </source>
</evidence>
<protein>
    <submittedName>
        <fullName evidence="2">Uncharacterized protein</fullName>
    </submittedName>
</protein>
<organism evidence="2 3">
    <name type="scientific">Marasmius crinis-equi</name>
    <dbReference type="NCBI Taxonomy" id="585013"/>
    <lineage>
        <taxon>Eukaryota</taxon>
        <taxon>Fungi</taxon>
        <taxon>Dikarya</taxon>
        <taxon>Basidiomycota</taxon>
        <taxon>Agaricomycotina</taxon>
        <taxon>Agaricomycetes</taxon>
        <taxon>Agaricomycetidae</taxon>
        <taxon>Agaricales</taxon>
        <taxon>Marasmiineae</taxon>
        <taxon>Marasmiaceae</taxon>
        <taxon>Marasmius</taxon>
    </lineage>
</organism>
<feature type="region of interest" description="Disordered" evidence="1">
    <location>
        <begin position="1"/>
        <end position="83"/>
    </location>
</feature>
<accession>A0ABR3F9H7</accession>
<evidence type="ECO:0000256" key="1">
    <source>
        <dbReference type="SAM" id="MobiDB-lite"/>
    </source>
</evidence>
<name>A0ABR3F9H7_9AGAR</name>
<gene>
    <name evidence="2" type="ORF">V5O48_010044</name>
</gene>